<feature type="domain" description="HMA" evidence="6">
    <location>
        <begin position="5"/>
        <end position="61"/>
    </location>
</feature>
<organism evidence="7 8">
    <name type="scientific">Fraxinus pennsylvanica</name>
    <dbReference type="NCBI Taxonomy" id="56036"/>
    <lineage>
        <taxon>Eukaryota</taxon>
        <taxon>Viridiplantae</taxon>
        <taxon>Streptophyta</taxon>
        <taxon>Embryophyta</taxon>
        <taxon>Tracheophyta</taxon>
        <taxon>Spermatophyta</taxon>
        <taxon>Magnoliopsida</taxon>
        <taxon>eudicotyledons</taxon>
        <taxon>Gunneridae</taxon>
        <taxon>Pentapetalae</taxon>
        <taxon>asterids</taxon>
        <taxon>lamiids</taxon>
        <taxon>Lamiales</taxon>
        <taxon>Oleaceae</taxon>
        <taxon>Oleeae</taxon>
        <taxon>Fraxinus</taxon>
    </lineage>
</organism>
<dbReference type="CDD" id="cd00371">
    <property type="entry name" value="HMA"/>
    <property type="match status" value="1"/>
</dbReference>
<evidence type="ECO:0000256" key="4">
    <source>
        <dbReference type="ARBA" id="ARBA00023289"/>
    </source>
</evidence>
<dbReference type="InterPro" id="IPR006121">
    <property type="entry name" value="HMA_dom"/>
</dbReference>
<accession>A0AAD2EF88</accession>
<comment type="similarity">
    <text evidence="5">Belongs to the HIPP family.</text>
</comment>
<dbReference type="InterPro" id="IPR036163">
    <property type="entry name" value="HMA_dom_sf"/>
</dbReference>
<keyword evidence="4" id="KW-0636">Prenylation</keyword>
<dbReference type="Gene3D" id="3.30.70.100">
    <property type="match status" value="1"/>
</dbReference>
<dbReference type="PANTHER" id="PTHR45868">
    <property type="entry name" value="HEAVY METAL-ASSOCIATED ISOPRENYLATED PLANT PROTEIN 33-RELATED"/>
    <property type="match status" value="1"/>
</dbReference>
<dbReference type="AlphaFoldDB" id="A0AAD2EF88"/>
<gene>
    <name evidence="7" type="ORF">FPE_LOCUS33080</name>
</gene>
<sequence length="235" mass="27348">MQNIVFKVENICCKAFQKKLKKDLSKIPGVNKVSIDSERSLVLVKGKVDPMFVTAIIAKLGKNAEILSHDRQPRNGREYVDQEHPKGVHKNCSCQDFNGHKMEENFHRFHDHVNRHGPKIDENFNRFRNHVPPEAGDHVCRDEHCKIHHPRNMYRDHMPERESAGMFGHFAQGHYHGTNFRFRDGHYPFMDDTYLQPPRMPRPAAYGFGSERPMPTYDDGFTSFNDENARSCSIM</sequence>
<proteinExistence type="inferred from homology"/>
<evidence type="ECO:0000256" key="3">
    <source>
        <dbReference type="ARBA" id="ARBA00022723"/>
    </source>
</evidence>
<evidence type="ECO:0000256" key="5">
    <source>
        <dbReference type="ARBA" id="ARBA00024045"/>
    </source>
</evidence>
<dbReference type="EMBL" id="OU503057">
    <property type="protein sequence ID" value="CAI9785650.1"/>
    <property type="molecule type" value="Genomic_DNA"/>
</dbReference>
<evidence type="ECO:0000256" key="1">
    <source>
        <dbReference type="ARBA" id="ARBA00004170"/>
    </source>
</evidence>
<keyword evidence="8" id="KW-1185">Reference proteome</keyword>
<evidence type="ECO:0000313" key="7">
    <source>
        <dbReference type="EMBL" id="CAI9785650.1"/>
    </source>
</evidence>
<dbReference type="SUPFAM" id="SSF55008">
    <property type="entry name" value="HMA, heavy metal-associated domain"/>
    <property type="match status" value="1"/>
</dbReference>
<keyword evidence="4" id="KW-0449">Lipoprotein</keyword>
<dbReference type="PANTHER" id="PTHR45868:SF93">
    <property type="entry name" value="OS12G0144600 PROTEIN"/>
    <property type="match status" value="1"/>
</dbReference>
<keyword evidence="3" id="KW-0479">Metal-binding</keyword>
<dbReference type="Pfam" id="PF00403">
    <property type="entry name" value="HMA"/>
    <property type="match status" value="1"/>
</dbReference>
<evidence type="ECO:0000259" key="6">
    <source>
        <dbReference type="Pfam" id="PF00403"/>
    </source>
</evidence>
<dbReference type="GO" id="GO:0016020">
    <property type="term" value="C:membrane"/>
    <property type="evidence" value="ECO:0007669"/>
    <property type="project" value="UniProtKB-SubCell"/>
</dbReference>
<evidence type="ECO:0000256" key="2">
    <source>
        <dbReference type="ARBA" id="ARBA00022481"/>
    </source>
</evidence>
<dbReference type="Proteomes" id="UP000834106">
    <property type="component" value="Chromosome 22"/>
</dbReference>
<keyword evidence="2" id="KW-0488">Methylation</keyword>
<evidence type="ECO:0000313" key="8">
    <source>
        <dbReference type="Proteomes" id="UP000834106"/>
    </source>
</evidence>
<protein>
    <recommendedName>
        <fullName evidence="6">HMA domain-containing protein</fullName>
    </recommendedName>
</protein>
<comment type="subcellular location">
    <subcellularLocation>
        <location evidence="1">Membrane</location>
        <topology evidence="1">Peripheral membrane protein</topology>
    </subcellularLocation>
</comment>
<dbReference type="GO" id="GO:0046872">
    <property type="term" value="F:metal ion binding"/>
    <property type="evidence" value="ECO:0007669"/>
    <property type="project" value="UniProtKB-KW"/>
</dbReference>
<reference evidence="7" key="1">
    <citation type="submission" date="2023-05" db="EMBL/GenBank/DDBJ databases">
        <authorList>
            <person name="Huff M."/>
        </authorList>
    </citation>
    <scope>NUCLEOTIDE SEQUENCE</scope>
</reference>
<name>A0AAD2EF88_9LAMI</name>
<dbReference type="GO" id="GO:0009626">
    <property type="term" value="P:plant-type hypersensitive response"/>
    <property type="evidence" value="ECO:0007669"/>
    <property type="project" value="UniProtKB-KW"/>
</dbReference>